<name>A0A0J8B727_BETVV</name>
<evidence type="ECO:0000259" key="1">
    <source>
        <dbReference type="Pfam" id="PF13456"/>
    </source>
</evidence>
<accession>A0A0J8B727</accession>
<dbReference type="OrthoDB" id="1742757at2759"/>
<organism evidence="2 3">
    <name type="scientific">Beta vulgaris subsp. vulgaris</name>
    <name type="common">Beet</name>
    <dbReference type="NCBI Taxonomy" id="3555"/>
    <lineage>
        <taxon>Eukaryota</taxon>
        <taxon>Viridiplantae</taxon>
        <taxon>Streptophyta</taxon>
        <taxon>Embryophyta</taxon>
        <taxon>Tracheophyta</taxon>
        <taxon>Spermatophyta</taxon>
        <taxon>Magnoliopsida</taxon>
        <taxon>eudicotyledons</taxon>
        <taxon>Gunneridae</taxon>
        <taxon>Pentapetalae</taxon>
        <taxon>Caryophyllales</taxon>
        <taxon>Chenopodiaceae</taxon>
        <taxon>Betoideae</taxon>
        <taxon>Beta</taxon>
    </lineage>
</organism>
<evidence type="ECO:0000313" key="2">
    <source>
        <dbReference type="EMBL" id="KMS97039.1"/>
    </source>
</evidence>
<dbReference type="Gramene" id="KMS97039">
    <property type="protein sequence ID" value="KMS97039"/>
    <property type="gene ID" value="BVRB_7g179000"/>
</dbReference>
<dbReference type="GO" id="GO:0004523">
    <property type="term" value="F:RNA-DNA hybrid ribonuclease activity"/>
    <property type="evidence" value="ECO:0007669"/>
    <property type="project" value="InterPro"/>
</dbReference>
<dbReference type="Pfam" id="PF13456">
    <property type="entry name" value="RVT_3"/>
    <property type="match status" value="1"/>
</dbReference>
<dbReference type="InterPro" id="IPR036397">
    <property type="entry name" value="RNaseH_sf"/>
</dbReference>
<dbReference type="InterPro" id="IPR002156">
    <property type="entry name" value="RNaseH_domain"/>
</dbReference>
<proteinExistence type="predicted"/>
<gene>
    <name evidence="2" type="ORF">BVRB_7g179000</name>
</gene>
<dbReference type="AlphaFoldDB" id="A0A0J8B727"/>
<dbReference type="EMBL" id="KQ090342">
    <property type="protein sequence ID" value="KMS97039.1"/>
    <property type="molecule type" value="Genomic_DNA"/>
</dbReference>
<dbReference type="GO" id="GO:0003676">
    <property type="term" value="F:nucleic acid binding"/>
    <property type="evidence" value="ECO:0007669"/>
    <property type="project" value="InterPro"/>
</dbReference>
<keyword evidence="3" id="KW-1185">Reference proteome</keyword>
<reference evidence="2 3" key="1">
    <citation type="journal article" date="2014" name="Nature">
        <title>The genome of the recently domesticated crop plant sugar beet (Beta vulgaris).</title>
        <authorList>
            <person name="Dohm J.C."/>
            <person name="Minoche A.E."/>
            <person name="Holtgrawe D."/>
            <person name="Capella-Gutierrez S."/>
            <person name="Zakrzewski F."/>
            <person name="Tafer H."/>
            <person name="Rupp O."/>
            <person name="Sorensen T.R."/>
            <person name="Stracke R."/>
            <person name="Reinhardt R."/>
            <person name="Goesmann A."/>
            <person name="Kraft T."/>
            <person name="Schulz B."/>
            <person name="Stadler P.F."/>
            <person name="Schmidt T."/>
            <person name="Gabaldon T."/>
            <person name="Lehrach H."/>
            <person name="Weisshaar B."/>
            <person name="Himmelbauer H."/>
        </authorList>
    </citation>
    <scope>NUCLEOTIDE SEQUENCE [LARGE SCALE GENOMIC DNA]</scope>
    <source>
        <tissue evidence="2">Taproot</tissue>
    </source>
</reference>
<dbReference type="Proteomes" id="UP000035740">
    <property type="component" value="Unassembled WGS sequence"/>
</dbReference>
<dbReference type="Gene3D" id="3.30.420.10">
    <property type="entry name" value="Ribonuclease H-like superfamily/Ribonuclease H"/>
    <property type="match status" value="1"/>
</dbReference>
<evidence type="ECO:0000313" key="3">
    <source>
        <dbReference type="Proteomes" id="UP000035740"/>
    </source>
</evidence>
<feature type="domain" description="RNase H type-1" evidence="1">
    <location>
        <begin position="76"/>
        <end position="201"/>
    </location>
</feature>
<sequence length="211" mass="23660">MWSIWGARNKQIFCQHNADSNEVQLQMSEALHKRNIYNQKVDERVQEQQTPDEPPGFLVANIGQHLQAQPEISVQTDGSWDKTTILSCAAWVVNYPSSTQTRGQANVVHATSALLTEPRACLQASNGHNNIITLLQAYNLIAISTDSALLAHNLKSKGIKDIQVSCTIRDIQTTTRSFYWCVITNVSRQRVRLAHELATTCRPDNISYSNI</sequence>
<protein>
    <recommendedName>
        <fullName evidence="1">RNase H type-1 domain-containing protein</fullName>
    </recommendedName>
</protein>